<name>A0A8J2YR28_9PROT</name>
<gene>
    <name evidence="1" type="ORF">GCM10011611_11900</name>
</gene>
<protein>
    <recommendedName>
        <fullName evidence="3">Tetratricopeptide repeat protein</fullName>
    </recommendedName>
</protein>
<accession>A0A8J2YR28</accession>
<evidence type="ECO:0000313" key="2">
    <source>
        <dbReference type="Proteomes" id="UP000646365"/>
    </source>
</evidence>
<dbReference type="Gene3D" id="1.25.40.10">
    <property type="entry name" value="Tetratricopeptide repeat domain"/>
    <property type="match status" value="1"/>
</dbReference>
<evidence type="ECO:0008006" key="3">
    <source>
        <dbReference type="Google" id="ProtNLM"/>
    </source>
</evidence>
<proteinExistence type="predicted"/>
<comment type="caution">
    <text evidence="1">The sequence shown here is derived from an EMBL/GenBank/DDBJ whole genome shotgun (WGS) entry which is preliminary data.</text>
</comment>
<sequence>MTRFRLLYVGLVGAGLGLTLLPHAPLGIAVAQAQDEDKLRPEVGKPLQKAQDFVKQHKFSEASAQLRDAEAAKNKTAYESFVIEQMRGAIAQASGDTAGASKSFQAQLASGRVTGAEQTKLVLAVASMSYQAKDYPTAITWFTRYFKEPGADPANRTFLIQSYYLSGDYANAGKAQAEQIAAEEKANAKPSEEQLQLLAACQTQTKDNAGFAATMEKLVVYYPKKDYWAQLIHGLQVKPGFSDRLTLDLDRLQLAVGTLAASAQYMDMAQIALQAGLTGEAKTIVDKGYTAGVLGTGTEAPRQQRLKDLVTRTIADDQQNMGKGDAEAAAAKDGNALFDIGAKYVSYGQFDKGIPAMEQGIRKDALKHPEDAKLHLGLAYLAAGQKAKAVQMLKTVGGTDGTADLARLWILQIGKV</sequence>
<reference evidence="1" key="2">
    <citation type="submission" date="2020-09" db="EMBL/GenBank/DDBJ databases">
        <authorList>
            <person name="Sun Q."/>
            <person name="Zhou Y."/>
        </authorList>
    </citation>
    <scope>NUCLEOTIDE SEQUENCE</scope>
    <source>
        <strain evidence="1">CGMCC 1.15725</strain>
    </source>
</reference>
<dbReference type="EMBL" id="BMJQ01000003">
    <property type="protein sequence ID" value="GGF08099.1"/>
    <property type="molecule type" value="Genomic_DNA"/>
</dbReference>
<dbReference type="SUPFAM" id="SSF48452">
    <property type="entry name" value="TPR-like"/>
    <property type="match status" value="2"/>
</dbReference>
<organism evidence="1 2">
    <name type="scientific">Aliidongia dinghuensis</name>
    <dbReference type="NCBI Taxonomy" id="1867774"/>
    <lineage>
        <taxon>Bacteria</taxon>
        <taxon>Pseudomonadati</taxon>
        <taxon>Pseudomonadota</taxon>
        <taxon>Alphaproteobacteria</taxon>
        <taxon>Rhodospirillales</taxon>
        <taxon>Dongiaceae</taxon>
        <taxon>Aliidongia</taxon>
    </lineage>
</organism>
<evidence type="ECO:0000313" key="1">
    <source>
        <dbReference type="EMBL" id="GGF08099.1"/>
    </source>
</evidence>
<keyword evidence="2" id="KW-1185">Reference proteome</keyword>
<dbReference type="RefSeq" id="WP_189043578.1">
    <property type="nucleotide sequence ID" value="NZ_BMJQ01000003.1"/>
</dbReference>
<dbReference type="AlphaFoldDB" id="A0A8J2YR28"/>
<dbReference type="Proteomes" id="UP000646365">
    <property type="component" value="Unassembled WGS sequence"/>
</dbReference>
<reference evidence="1" key="1">
    <citation type="journal article" date="2014" name="Int. J. Syst. Evol. Microbiol.">
        <title>Complete genome sequence of Corynebacterium casei LMG S-19264T (=DSM 44701T), isolated from a smear-ripened cheese.</title>
        <authorList>
            <consortium name="US DOE Joint Genome Institute (JGI-PGF)"/>
            <person name="Walter F."/>
            <person name="Albersmeier A."/>
            <person name="Kalinowski J."/>
            <person name="Ruckert C."/>
        </authorList>
    </citation>
    <scope>NUCLEOTIDE SEQUENCE</scope>
    <source>
        <strain evidence="1">CGMCC 1.15725</strain>
    </source>
</reference>
<dbReference type="InterPro" id="IPR011990">
    <property type="entry name" value="TPR-like_helical_dom_sf"/>
</dbReference>